<feature type="transmembrane region" description="Helical" evidence="8">
    <location>
        <begin position="119"/>
        <end position="141"/>
    </location>
</feature>
<dbReference type="PANTHER" id="PTHR11730:SF6">
    <property type="entry name" value="AMMONIUM TRANSPORTER"/>
    <property type="match status" value="1"/>
</dbReference>
<gene>
    <name evidence="10" type="ORF">CHLNCDRAFT_141357</name>
</gene>
<evidence type="ECO:0000313" key="11">
    <source>
        <dbReference type="Proteomes" id="UP000008141"/>
    </source>
</evidence>
<dbReference type="Gene3D" id="1.10.3430.10">
    <property type="entry name" value="Ammonium transporter AmtB like domains"/>
    <property type="match status" value="1"/>
</dbReference>
<evidence type="ECO:0000259" key="9">
    <source>
        <dbReference type="Pfam" id="PF00909"/>
    </source>
</evidence>
<protein>
    <recommendedName>
        <fullName evidence="8">Ammonium transporter</fullName>
    </recommendedName>
</protein>
<dbReference type="GO" id="GO:0008519">
    <property type="term" value="F:ammonium channel activity"/>
    <property type="evidence" value="ECO:0007669"/>
    <property type="project" value="InterPro"/>
</dbReference>
<feature type="domain" description="Ammonium transporter AmtB-like" evidence="9">
    <location>
        <begin position="36"/>
        <end position="452"/>
    </location>
</feature>
<keyword evidence="6 8" id="KW-0472">Membrane</keyword>
<dbReference type="Proteomes" id="UP000008141">
    <property type="component" value="Unassembled WGS sequence"/>
</dbReference>
<dbReference type="GeneID" id="17350558"/>
<feature type="transmembrane region" description="Helical" evidence="8">
    <location>
        <begin position="36"/>
        <end position="56"/>
    </location>
</feature>
<feature type="transmembrane region" description="Helical" evidence="8">
    <location>
        <begin position="200"/>
        <end position="222"/>
    </location>
</feature>
<dbReference type="SUPFAM" id="SSF111352">
    <property type="entry name" value="Ammonium transporter"/>
    <property type="match status" value="1"/>
</dbReference>
<evidence type="ECO:0000256" key="6">
    <source>
        <dbReference type="ARBA" id="ARBA00023136"/>
    </source>
</evidence>
<evidence type="ECO:0000313" key="10">
    <source>
        <dbReference type="EMBL" id="EFN51191.1"/>
    </source>
</evidence>
<sequence length="500" mass="52669">MASVAGRALAQADPAATMGGDVAAQFTNLEAELTSLWVLVCSFFVFQMQSGFALLEAGTVRAKNTKNILMKNAIDACVATVCWWSVGDAFAYGKCGQNGFIGAYNFFSSEASATGGTYWAFWLWNWAFSATAATIVSGAIAERLQFKAYLIYTTAISGFIYPVVVHWVWSNSGWLSARRRGCDQAEYDPLISGTMGLMDFAGSGVVHMVGGGAALMASIITGPRLGRFDDRGGKPGDFVPSNPVYQALGTFILWLGWYGFNSGSTNCFENCMGVAAQTAVNTTLAASFSALTCLVCAIVMGLPGDIGPVLNGVLAGAVSITAGCALVQSYGAAIIGIIGGLIYTASSRLLVRLKIDDPVDAAPVHFFCGAWGVVAVGFFATETSVQAAYTYAAGWGVFYGGNAKQLGVQVLGVVVIAAWACSLAATLFLVMKKMCWLRVPEHVERQGLDLAQGLSTGIMGKCFKRSAYTMAVESHLVRPSAKPSLSQVQEHEKAGGNGAY</sequence>
<dbReference type="KEGG" id="cvr:CHLNCDRAFT_141357"/>
<keyword evidence="7 8" id="KW-0924">Ammonia transport</keyword>
<keyword evidence="4 8" id="KW-0812">Transmembrane</keyword>
<dbReference type="InterPro" id="IPR018047">
    <property type="entry name" value="Ammonium_transpt_CS"/>
</dbReference>
<evidence type="ECO:0000256" key="4">
    <source>
        <dbReference type="ARBA" id="ARBA00022692"/>
    </source>
</evidence>
<evidence type="ECO:0000256" key="8">
    <source>
        <dbReference type="RuleBase" id="RU362002"/>
    </source>
</evidence>
<dbReference type="FunFam" id="1.10.3430.10:FF:000008">
    <property type="entry name" value="Ammonium transporter"/>
    <property type="match status" value="1"/>
</dbReference>
<feature type="transmembrane region" description="Helical" evidence="8">
    <location>
        <begin position="406"/>
        <end position="430"/>
    </location>
</feature>
<keyword evidence="11" id="KW-1185">Reference proteome</keyword>
<feature type="transmembrane region" description="Helical" evidence="8">
    <location>
        <begin position="363"/>
        <end position="381"/>
    </location>
</feature>
<keyword evidence="3 8" id="KW-0813">Transport</keyword>
<dbReference type="PANTHER" id="PTHR11730">
    <property type="entry name" value="AMMONIUM TRANSPORTER"/>
    <property type="match status" value="1"/>
</dbReference>
<proteinExistence type="inferred from homology"/>
<dbReference type="InParanoid" id="E1ZSQ2"/>
<evidence type="ECO:0000256" key="7">
    <source>
        <dbReference type="ARBA" id="ARBA00023177"/>
    </source>
</evidence>
<evidence type="ECO:0000256" key="5">
    <source>
        <dbReference type="ARBA" id="ARBA00022989"/>
    </source>
</evidence>
<feature type="transmembrane region" description="Helical" evidence="8">
    <location>
        <begin position="148"/>
        <end position="169"/>
    </location>
</feature>
<dbReference type="EMBL" id="GL433867">
    <property type="protein sequence ID" value="EFN51191.1"/>
    <property type="molecule type" value="Genomic_DNA"/>
</dbReference>
<feature type="transmembrane region" description="Helical" evidence="8">
    <location>
        <begin position="334"/>
        <end position="351"/>
    </location>
</feature>
<dbReference type="RefSeq" id="XP_005843293.1">
    <property type="nucleotide sequence ID" value="XM_005843231.1"/>
</dbReference>
<accession>E1ZSQ2</accession>
<dbReference type="NCBIfam" id="TIGR00836">
    <property type="entry name" value="amt"/>
    <property type="match status" value="1"/>
</dbReference>
<keyword evidence="5 8" id="KW-1133">Transmembrane helix</keyword>
<reference evidence="10 11" key="1">
    <citation type="journal article" date="2010" name="Plant Cell">
        <title>The Chlorella variabilis NC64A genome reveals adaptation to photosymbiosis, coevolution with viruses, and cryptic sex.</title>
        <authorList>
            <person name="Blanc G."/>
            <person name="Duncan G."/>
            <person name="Agarkova I."/>
            <person name="Borodovsky M."/>
            <person name="Gurnon J."/>
            <person name="Kuo A."/>
            <person name="Lindquist E."/>
            <person name="Lucas S."/>
            <person name="Pangilinan J."/>
            <person name="Polle J."/>
            <person name="Salamov A."/>
            <person name="Terry A."/>
            <person name="Yamada T."/>
            <person name="Dunigan D.D."/>
            <person name="Grigoriev I.V."/>
            <person name="Claverie J.M."/>
            <person name="Van Etten J.L."/>
        </authorList>
    </citation>
    <scope>NUCLEOTIDE SEQUENCE [LARGE SCALE GENOMIC DNA]</scope>
    <source>
        <strain evidence="10 11">NC64A</strain>
    </source>
</reference>
<comment type="subcellular location">
    <subcellularLocation>
        <location evidence="8">Cell membrane</location>
        <topology evidence="8">Multi-pass membrane protein</topology>
    </subcellularLocation>
    <subcellularLocation>
        <location evidence="1">Membrane</location>
        <topology evidence="1">Multi-pass membrane protein</topology>
    </subcellularLocation>
</comment>
<feature type="transmembrane region" description="Helical" evidence="8">
    <location>
        <begin position="280"/>
        <end position="302"/>
    </location>
</feature>
<organism evidence="11">
    <name type="scientific">Chlorella variabilis</name>
    <name type="common">Green alga</name>
    <dbReference type="NCBI Taxonomy" id="554065"/>
    <lineage>
        <taxon>Eukaryota</taxon>
        <taxon>Viridiplantae</taxon>
        <taxon>Chlorophyta</taxon>
        <taxon>core chlorophytes</taxon>
        <taxon>Trebouxiophyceae</taxon>
        <taxon>Chlorellales</taxon>
        <taxon>Chlorellaceae</taxon>
        <taxon>Chlorella clade</taxon>
        <taxon>Chlorella</taxon>
    </lineage>
</organism>
<dbReference type="STRING" id="554065.E1ZSQ2"/>
<feature type="transmembrane region" description="Helical" evidence="8">
    <location>
        <begin position="68"/>
        <end position="86"/>
    </location>
</feature>
<dbReference type="eggNOG" id="KOG0682">
    <property type="taxonomic scope" value="Eukaryota"/>
</dbReference>
<dbReference type="PROSITE" id="PS01219">
    <property type="entry name" value="AMMONIUM_TRANSP"/>
    <property type="match status" value="1"/>
</dbReference>
<evidence type="ECO:0000256" key="1">
    <source>
        <dbReference type="ARBA" id="ARBA00004141"/>
    </source>
</evidence>
<comment type="similarity">
    <text evidence="2 8">Belongs to the ammonia transporter channel (TC 1.A.11.2) family.</text>
</comment>
<feature type="transmembrane region" description="Helical" evidence="8">
    <location>
        <begin position="243"/>
        <end position="260"/>
    </location>
</feature>
<evidence type="ECO:0000256" key="3">
    <source>
        <dbReference type="ARBA" id="ARBA00022448"/>
    </source>
</evidence>
<dbReference type="InterPro" id="IPR001905">
    <property type="entry name" value="Ammonium_transpt"/>
</dbReference>
<dbReference type="InterPro" id="IPR029020">
    <property type="entry name" value="Ammonium/urea_transptr"/>
</dbReference>
<dbReference type="GO" id="GO:0005886">
    <property type="term" value="C:plasma membrane"/>
    <property type="evidence" value="ECO:0007669"/>
    <property type="project" value="UniProtKB-SubCell"/>
</dbReference>
<dbReference type="Pfam" id="PF00909">
    <property type="entry name" value="Ammonium_transp"/>
    <property type="match status" value="1"/>
</dbReference>
<evidence type="ECO:0000256" key="2">
    <source>
        <dbReference type="ARBA" id="ARBA00005887"/>
    </source>
</evidence>
<name>E1ZSQ2_CHLVA</name>
<dbReference type="InterPro" id="IPR024041">
    <property type="entry name" value="NH4_transpt_AmtB-like_dom"/>
</dbReference>
<dbReference type="GO" id="GO:0097272">
    <property type="term" value="P:ammonium homeostasis"/>
    <property type="evidence" value="ECO:0007669"/>
    <property type="project" value="TreeGrafter"/>
</dbReference>
<dbReference type="AlphaFoldDB" id="E1ZSQ2"/>
<feature type="transmembrane region" description="Helical" evidence="8">
    <location>
        <begin position="309"/>
        <end position="328"/>
    </location>
</feature>
<dbReference type="OrthoDB" id="534912at2759"/>
<dbReference type="OMA" id="LMASWVH"/>